<keyword evidence="3" id="KW-1185">Reference proteome</keyword>
<organism evidence="2 3">
    <name type="scientific">Amycolatopsis tucumanensis</name>
    <dbReference type="NCBI Taxonomy" id="401106"/>
    <lineage>
        <taxon>Bacteria</taxon>
        <taxon>Bacillati</taxon>
        <taxon>Actinomycetota</taxon>
        <taxon>Actinomycetes</taxon>
        <taxon>Pseudonocardiales</taxon>
        <taxon>Pseudonocardiaceae</taxon>
        <taxon>Amycolatopsis</taxon>
    </lineage>
</organism>
<protein>
    <submittedName>
        <fullName evidence="2">Uncharacterized protein</fullName>
    </submittedName>
</protein>
<feature type="compositionally biased region" description="Low complexity" evidence="1">
    <location>
        <begin position="11"/>
        <end position="35"/>
    </location>
</feature>
<accession>A0ABP7ISH5</accession>
<gene>
    <name evidence="2" type="ORF">GCM10022380_50790</name>
</gene>
<evidence type="ECO:0000313" key="3">
    <source>
        <dbReference type="Proteomes" id="UP001501624"/>
    </source>
</evidence>
<evidence type="ECO:0000256" key="1">
    <source>
        <dbReference type="SAM" id="MobiDB-lite"/>
    </source>
</evidence>
<feature type="compositionally biased region" description="Basic residues" evidence="1">
    <location>
        <begin position="140"/>
        <end position="149"/>
    </location>
</feature>
<proteinExistence type="predicted"/>
<comment type="caution">
    <text evidence="2">The sequence shown here is derived from an EMBL/GenBank/DDBJ whole genome shotgun (WGS) entry which is preliminary data.</text>
</comment>
<dbReference type="Proteomes" id="UP001501624">
    <property type="component" value="Unassembled WGS sequence"/>
</dbReference>
<evidence type="ECO:0000313" key="2">
    <source>
        <dbReference type="EMBL" id="GAA3825902.1"/>
    </source>
</evidence>
<name>A0ABP7ISH5_9PSEU</name>
<feature type="compositionally biased region" description="Gly residues" evidence="1">
    <location>
        <begin position="1"/>
        <end position="10"/>
    </location>
</feature>
<sequence>MKGFGGGSPRPGGRAVSPRPSGSRSARTLRTAAAANGKPRRGAGCSGSGVTGPGWLRPHGRVRGAGANSAPGGAQGATRAAAGGKPADLSGDNPVRIAAEASSDLSGGKPHPNGRLPSRSPKQPPPASPSGHEPSPGGRARPRPGRSPRRVGCTG</sequence>
<dbReference type="EMBL" id="BAABCM010000007">
    <property type="protein sequence ID" value="GAA3825902.1"/>
    <property type="molecule type" value="Genomic_DNA"/>
</dbReference>
<feature type="compositionally biased region" description="Low complexity" evidence="1">
    <location>
        <begin position="70"/>
        <end position="84"/>
    </location>
</feature>
<reference evidence="3" key="1">
    <citation type="journal article" date="2019" name="Int. J. Syst. Evol. Microbiol.">
        <title>The Global Catalogue of Microorganisms (GCM) 10K type strain sequencing project: providing services to taxonomists for standard genome sequencing and annotation.</title>
        <authorList>
            <consortium name="The Broad Institute Genomics Platform"/>
            <consortium name="The Broad Institute Genome Sequencing Center for Infectious Disease"/>
            <person name="Wu L."/>
            <person name="Ma J."/>
        </authorList>
    </citation>
    <scope>NUCLEOTIDE SEQUENCE [LARGE SCALE GENOMIC DNA]</scope>
    <source>
        <strain evidence="3">JCM 17017</strain>
    </source>
</reference>
<feature type="region of interest" description="Disordered" evidence="1">
    <location>
        <begin position="1"/>
        <end position="155"/>
    </location>
</feature>